<name>A0A8B1P5E4_9ACTN</name>
<evidence type="ECO:0000313" key="5">
    <source>
        <dbReference type="EMBL" id="QTZ93662.1"/>
    </source>
</evidence>
<evidence type="ECO:0000256" key="1">
    <source>
        <dbReference type="ARBA" id="ARBA00023125"/>
    </source>
</evidence>
<dbReference type="GO" id="GO:0016746">
    <property type="term" value="F:acyltransferase activity"/>
    <property type="evidence" value="ECO:0007669"/>
    <property type="project" value="InterPro"/>
</dbReference>
<evidence type="ECO:0000259" key="4">
    <source>
        <dbReference type="Pfam" id="PF23359"/>
    </source>
</evidence>
<dbReference type="InterPro" id="IPR036625">
    <property type="entry name" value="E3-bd_dom_sf"/>
</dbReference>
<feature type="compositionally biased region" description="Polar residues" evidence="3">
    <location>
        <begin position="1"/>
        <end position="11"/>
    </location>
</feature>
<feature type="region of interest" description="Disordered" evidence="3">
    <location>
        <begin position="1"/>
        <end position="47"/>
    </location>
</feature>
<dbReference type="Pfam" id="PF23359">
    <property type="entry name" value="Lsr2_DNA-bd"/>
    <property type="match status" value="1"/>
</dbReference>
<dbReference type="InterPro" id="IPR055370">
    <property type="entry name" value="Lsr2_DNA-bd"/>
</dbReference>
<dbReference type="OrthoDB" id="4336149at2"/>
<dbReference type="RefSeq" id="WP_078568632.1">
    <property type="nucleotide sequence ID" value="NZ_CP072931.1"/>
</dbReference>
<evidence type="ECO:0000256" key="2">
    <source>
        <dbReference type="SAM" id="Coils"/>
    </source>
</evidence>
<evidence type="ECO:0000256" key="3">
    <source>
        <dbReference type="SAM" id="MobiDB-lite"/>
    </source>
</evidence>
<reference evidence="5" key="2">
    <citation type="submission" date="2021-04" db="EMBL/GenBank/DDBJ databases">
        <authorList>
            <person name="Wen M.-L."/>
            <person name="Han X.-L."/>
            <person name="Xiong J."/>
        </authorList>
    </citation>
    <scope>NUCLEOTIDE SEQUENCE</scope>
    <source>
        <strain evidence="5">AGR0001</strain>
    </source>
</reference>
<dbReference type="EMBL" id="CP072931">
    <property type="protein sequence ID" value="QTZ93662.1"/>
    <property type="molecule type" value="Genomic_DNA"/>
</dbReference>
<keyword evidence="1" id="KW-0238">DNA-binding</keyword>
<dbReference type="KEGG" id="sauh:SU9_021220"/>
<feature type="domain" description="Lsr2 DNA-binding" evidence="4">
    <location>
        <begin position="43"/>
        <end position="76"/>
    </location>
</feature>
<dbReference type="Gene3D" id="4.10.320.10">
    <property type="entry name" value="E3-binding domain"/>
    <property type="match status" value="1"/>
</dbReference>
<protein>
    <submittedName>
        <fullName evidence="5">Lsr2 family protein</fullName>
    </submittedName>
</protein>
<dbReference type="GO" id="GO:0003677">
    <property type="term" value="F:DNA binding"/>
    <property type="evidence" value="ECO:0007669"/>
    <property type="project" value="UniProtKB-KW"/>
</dbReference>
<gene>
    <name evidence="5" type="ORF">SU9_021220</name>
</gene>
<reference evidence="5" key="1">
    <citation type="journal article" date="2012" name="J. Bacteriol.">
        <title>Genome Sequence of Streptomyces auratus Strain AGR0001, a Phoslactomycin-Producing Actinomycete.</title>
        <authorList>
            <person name="Han X."/>
            <person name="Li M."/>
            <person name="Ding Z."/>
            <person name="Zhao J."/>
            <person name="Ji K."/>
            <person name="Wen M."/>
            <person name="Lu T."/>
        </authorList>
    </citation>
    <scope>NUCLEOTIDE SEQUENCE</scope>
    <source>
        <strain evidence="5">AGR0001</strain>
    </source>
</reference>
<feature type="coiled-coil region" evidence="2">
    <location>
        <begin position="89"/>
        <end position="116"/>
    </location>
</feature>
<accession>A0A8B1P5E4</accession>
<dbReference type="AlphaFoldDB" id="A0A8B1P5E4"/>
<keyword evidence="6" id="KW-1185">Reference proteome</keyword>
<organism evidence="5 6">
    <name type="scientific">Streptomyces auratus AGR0001</name>
    <dbReference type="NCBI Taxonomy" id="1160718"/>
    <lineage>
        <taxon>Bacteria</taxon>
        <taxon>Bacillati</taxon>
        <taxon>Actinomycetota</taxon>
        <taxon>Actinomycetes</taxon>
        <taxon>Kitasatosporales</taxon>
        <taxon>Streptomycetaceae</taxon>
        <taxon>Streptomyces</taxon>
    </lineage>
</organism>
<proteinExistence type="predicted"/>
<sequence length="344" mass="37071">MAAKETSTSKQAPAKGDKKTAGRRTPAKPAQGKATARPSATATKNAEMRQWALAHGFENVGTGRVRAEIREAYEKAHATEPAAAPALSADEITARMEKKTAENKEATEKAAALSRRVVEGTIVGGPSPTALAALEDPKVSEIYNAAKPLVAEYHKVEGRATELLREISRKLMDLRSLFKDDNGRVDWNGNSAQYKALADGLLREAGIPTDSEGSTRRAIGHHIEDRKRERIPANEHDYYGVQALTRGQRQGLAQKQAKALVEVDKVVKDTKKAKGSADGAQMVVLARKIDAGISAYHESQLGALSPAQRKNFRQALEETRAKTEALLAKLQELEAPDPAADGTA</sequence>
<dbReference type="Proteomes" id="UP000009036">
    <property type="component" value="Chromosome"/>
</dbReference>
<evidence type="ECO:0000313" key="6">
    <source>
        <dbReference type="Proteomes" id="UP000009036"/>
    </source>
</evidence>
<keyword evidence="2" id="KW-0175">Coiled coil</keyword>